<feature type="signal peptide" evidence="1">
    <location>
        <begin position="1"/>
        <end position="18"/>
    </location>
</feature>
<proteinExistence type="predicted"/>
<reference evidence="3" key="3">
    <citation type="submission" date="2024-03" db="EMBL/GenBank/DDBJ databases">
        <authorList>
            <person name="Bromfield E.S.P."/>
            <person name="Cloutier S."/>
        </authorList>
    </citation>
    <scope>NUCLEOTIDE SEQUENCE</scope>
    <source>
        <strain evidence="3">5S5</strain>
    </source>
</reference>
<dbReference type="Proteomes" id="UP001432046">
    <property type="component" value="Chromosome"/>
</dbReference>
<evidence type="ECO:0000313" key="2">
    <source>
        <dbReference type="EMBL" id="NVI48393.1"/>
    </source>
</evidence>
<accession>A0A973W685</accession>
<keyword evidence="1" id="KW-0732">Signal</keyword>
<feature type="chain" id="PRO_5036803883" evidence="1">
    <location>
        <begin position="19"/>
        <end position="137"/>
    </location>
</feature>
<evidence type="ECO:0000313" key="4">
    <source>
        <dbReference type="Proteomes" id="UP001432046"/>
    </source>
</evidence>
<reference evidence="2" key="1">
    <citation type="submission" date="2020-06" db="EMBL/GenBank/DDBJ databases">
        <title>Whole Genome Sequence of Bradyrhizobium sp. Strain 1S1.</title>
        <authorList>
            <person name="Bromfield E.S.P."/>
            <person name="Cloutier S."/>
        </authorList>
    </citation>
    <scope>NUCLEOTIDE SEQUENCE [LARGE SCALE GENOMIC DNA]</scope>
    <source>
        <strain evidence="2">1S1</strain>
    </source>
</reference>
<gene>
    <name evidence="2" type="ORF">HAP48_037180</name>
    <name evidence="3" type="ORF">WDK88_34045</name>
</gene>
<dbReference type="EMBL" id="JAAOLE020000001">
    <property type="protein sequence ID" value="NVI48393.1"/>
    <property type="molecule type" value="Genomic_DNA"/>
</dbReference>
<keyword evidence="4" id="KW-1185">Reference proteome</keyword>
<organism evidence="2">
    <name type="scientific">Bradyrhizobium septentrionale</name>
    <dbReference type="NCBI Taxonomy" id="1404411"/>
    <lineage>
        <taxon>Bacteria</taxon>
        <taxon>Pseudomonadati</taxon>
        <taxon>Pseudomonadota</taxon>
        <taxon>Alphaproteobacteria</taxon>
        <taxon>Hyphomicrobiales</taxon>
        <taxon>Nitrobacteraceae</taxon>
        <taxon>Bradyrhizobium</taxon>
    </lineage>
</organism>
<dbReference type="EMBL" id="CP147711">
    <property type="protein sequence ID" value="WXC78376.1"/>
    <property type="molecule type" value="Genomic_DNA"/>
</dbReference>
<evidence type="ECO:0000256" key="1">
    <source>
        <dbReference type="SAM" id="SignalP"/>
    </source>
</evidence>
<sequence length="137" mass="15271">MRIIIALVVALTSSAALAGTSEGYGMGGWIEKFQPEIDRANASGELFRIKGHCQSNCTLFLGLRNVCVERSATLLFHAGHDRQRNINATSTQRMLDAYKPALRQYVLAHHYMDTLEFHAIPGAMIIDRFGYKECPRG</sequence>
<reference evidence="3" key="2">
    <citation type="journal article" date="2021" name="Int. J. Syst. Evol. Microbiol.">
        <title>Bradyrhizobium septentrionale sp. nov. (sv. septentrionale) and Bradyrhizobium quebecense sp. nov. (sv. septentrionale) associated with legumes native to Canada possess rearranged symbiosis genes and numerous insertion sequences.</title>
        <authorList>
            <person name="Bromfield E.S.P."/>
            <person name="Cloutier S."/>
        </authorList>
    </citation>
    <scope>NUCLEOTIDE SEQUENCE</scope>
    <source>
        <strain evidence="3">5S5</strain>
    </source>
</reference>
<name>A0A973W685_9BRAD</name>
<dbReference type="RefSeq" id="WP_166214440.1">
    <property type="nucleotide sequence ID" value="NZ_CP088285.1"/>
</dbReference>
<protein>
    <submittedName>
        <fullName evidence="2">Uncharacterized protein</fullName>
    </submittedName>
</protein>
<dbReference type="AlphaFoldDB" id="A0A973W685"/>
<evidence type="ECO:0000313" key="3">
    <source>
        <dbReference type="EMBL" id="WXC78376.1"/>
    </source>
</evidence>